<dbReference type="PANTHER" id="PTHR38032:SF1">
    <property type="entry name" value="RNA-BINDING PROTEIN KHPB N-TERMINAL DOMAIN-CONTAINING PROTEIN"/>
    <property type="match status" value="1"/>
</dbReference>
<protein>
    <submittedName>
        <fullName evidence="3">FapA family protein</fullName>
    </submittedName>
</protein>
<evidence type="ECO:0000256" key="1">
    <source>
        <dbReference type="SAM" id="Coils"/>
    </source>
</evidence>
<dbReference type="InterPro" id="IPR046866">
    <property type="entry name" value="FapA_N"/>
</dbReference>
<dbReference type="InterPro" id="IPR046865">
    <property type="entry name" value="FapA_b_solenoid"/>
</dbReference>
<accession>A0ABT5VBW2</accession>
<sequence length="470" mass="51500">MPIESGDLNTMTPLDGVFEIIISKDKMNATLIQNQKLEAEYLLTMEQLRSWIKEHGVVSGINESNLKVIIDHVEPITSPIVIAEGKSPINGRNAFLQANQFGAETDENEEGQVDLKKVITIPSVSQGQTVGRKVEATAGQSGINVFGEEIPAKPGRDFILRPGKNTAVSEDKLSLIAQVDGQQCIDRKTIHVYPVYEVQGDLDMKTGNIDFIGNVTIRGNVPAGFKVKAKGDIRIQGTVEAATIISEGSIFVAAGIAGQGKGLIKAKKDIHTTFINQGNVEADGDLHVNQSILHSKCTVNGSIYCNKGKGNLVGGQLSAGKEIFAKEIGNSMHTQTELFIGVHQQVLADIEKNKKILTLATGELEKLNKLLHVFELKEKQGQVLQANERIMKLRVRNTLLQTEEKKVTAQEELTELNEELEQGQTGSVRVERSLLPNVTLTFGKYRRKITATHQNVKVFIMDSEIQIVPL</sequence>
<evidence type="ECO:0000313" key="4">
    <source>
        <dbReference type="Proteomes" id="UP001148125"/>
    </source>
</evidence>
<gene>
    <name evidence="3" type="ORF">N7Z68_06055</name>
</gene>
<reference evidence="3" key="1">
    <citation type="submission" date="2024-05" db="EMBL/GenBank/DDBJ databases">
        <title>Alkalihalobacillus sp. strain MEB203 novel alkaliphilic bacterium from Lonar Lake, India.</title>
        <authorList>
            <person name="Joshi A."/>
            <person name="Thite S."/>
            <person name="Mengade P."/>
        </authorList>
    </citation>
    <scope>NUCLEOTIDE SEQUENCE</scope>
    <source>
        <strain evidence="3">MEB 203</strain>
    </source>
</reference>
<dbReference type="EMBL" id="JAOTPO010000003">
    <property type="protein sequence ID" value="MDE5412941.1"/>
    <property type="molecule type" value="Genomic_DNA"/>
</dbReference>
<evidence type="ECO:0000313" key="3">
    <source>
        <dbReference type="EMBL" id="MDE5412941.1"/>
    </source>
</evidence>
<keyword evidence="1" id="KW-0175">Coiled coil</keyword>
<dbReference type="PANTHER" id="PTHR38032">
    <property type="entry name" value="POLYMERASE-RELATED"/>
    <property type="match status" value="1"/>
</dbReference>
<dbReference type="Pfam" id="PF20250">
    <property type="entry name" value="FapA_N"/>
    <property type="match status" value="1"/>
</dbReference>
<dbReference type="InterPro" id="IPR005646">
    <property type="entry name" value="FapA"/>
</dbReference>
<comment type="caution">
    <text evidence="3">The sequence shown here is derived from an EMBL/GenBank/DDBJ whole genome shotgun (WGS) entry which is preliminary data.</text>
</comment>
<evidence type="ECO:0000259" key="2">
    <source>
        <dbReference type="Pfam" id="PF20250"/>
    </source>
</evidence>
<feature type="domain" description="Flagellar Assembly Protein A N-terminal region" evidence="2">
    <location>
        <begin position="18"/>
        <end position="186"/>
    </location>
</feature>
<dbReference type="Proteomes" id="UP001148125">
    <property type="component" value="Unassembled WGS sequence"/>
</dbReference>
<dbReference type="Pfam" id="PF03961">
    <property type="entry name" value="FapA"/>
    <property type="match status" value="1"/>
</dbReference>
<dbReference type="RefSeq" id="WP_275117570.1">
    <property type="nucleotide sequence ID" value="NZ_JAOTPO010000003.1"/>
</dbReference>
<name>A0ABT5VBW2_9BACI</name>
<proteinExistence type="predicted"/>
<organism evidence="3 4">
    <name type="scientific">Alkalihalobacterium chitinilyticum</name>
    <dbReference type="NCBI Taxonomy" id="2980103"/>
    <lineage>
        <taxon>Bacteria</taxon>
        <taxon>Bacillati</taxon>
        <taxon>Bacillota</taxon>
        <taxon>Bacilli</taxon>
        <taxon>Bacillales</taxon>
        <taxon>Bacillaceae</taxon>
        <taxon>Alkalihalobacterium</taxon>
    </lineage>
</organism>
<keyword evidence="4" id="KW-1185">Reference proteome</keyword>
<feature type="coiled-coil region" evidence="1">
    <location>
        <begin position="376"/>
        <end position="426"/>
    </location>
</feature>